<comment type="subcellular location">
    <subcellularLocation>
        <location evidence="1">Cell inner membrane</location>
        <topology evidence="1">Multi-pass membrane protein</topology>
    </subcellularLocation>
</comment>
<feature type="region of interest" description="Disordered" evidence="10">
    <location>
        <begin position="221"/>
        <end position="241"/>
    </location>
</feature>
<dbReference type="SMART" id="SM00382">
    <property type="entry name" value="AAA"/>
    <property type="match status" value="1"/>
</dbReference>
<dbReference type="InterPro" id="IPR027417">
    <property type="entry name" value="P-loop_NTPase"/>
</dbReference>
<feature type="compositionally biased region" description="Polar residues" evidence="10">
    <location>
        <begin position="331"/>
        <end position="348"/>
    </location>
</feature>
<feature type="transmembrane region" description="Helical" evidence="11">
    <location>
        <begin position="1032"/>
        <end position="1057"/>
    </location>
</feature>
<gene>
    <name evidence="13" type="ORF">C1881_10035</name>
</gene>
<keyword evidence="4 11" id="KW-0812">Transmembrane</keyword>
<dbReference type="AlphaFoldDB" id="A0A369L5Y1"/>
<dbReference type="InterPro" id="IPR003439">
    <property type="entry name" value="ABC_transporter-like_ATP-bd"/>
</dbReference>
<dbReference type="GO" id="GO:0022857">
    <property type="term" value="F:transmembrane transporter activity"/>
    <property type="evidence" value="ECO:0007669"/>
    <property type="project" value="UniProtKB-ARBA"/>
</dbReference>
<dbReference type="FunFam" id="3.40.50.300:FF:000032">
    <property type="entry name" value="Export ABC transporter ATP-binding protein"/>
    <property type="match status" value="1"/>
</dbReference>
<dbReference type="GO" id="GO:0005886">
    <property type="term" value="C:plasma membrane"/>
    <property type="evidence" value="ECO:0007669"/>
    <property type="project" value="UniProtKB-SubCell"/>
</dbReference>
<evidence type="ECO:0000313" key="13">
    <source>
        <dbReference type="EMBL" id="RDB54860.1"/>
    </source>
</evidence>
<dbReference type="SUPFAM" id="SSF52540">
    <property type="entry name" value="P-loop containing nucleoside triphosphate hydrolases"/>
    <property type="match status" value="1"/>
</dbReference>
<dbReference type="Pfam" id="PF02687">
    <property type="entry name" value="FtsX"/>
    <property type="match status" value="1"/>
</dbReference>
<evidence type="ECO:0000313" key="14">
    <source>
        <dbReference type="Proteomes" id="UP000253975"/>
    </source>
</evidence>
<evidence type="ECO:0000256" key="6">
    <source>
        <dbReference type="ARBA" id="ARBA00022840"/>
    </source>
</evidence>
<feature type="compositionally biased region" description="Low complexity" evidence="10">
    <location>
        <begin position="321"/>
        <end position="330"/>
    </location>
</feature>
<keyword evidence="3" id="KW-1003">Cell membrane</keyword>
<dbReference type="InterPro" id="IPR017911">
    <property type="entry name" value="MacB-like_ATP-bd"/>
</dbReference>
<evidence type="ECO:0000256" key="3">
    <source>
        <dbReference type="ARBA" id="ARBA00022475"/>
    </source>
</evidence>
<keyword evidence="6" id="KW-0067">ATP-binding</keyword>
<evidence type="ECO:0000256" key="4">
    <source>
        <dbReference type="ARBA" id="ARBA00022692"/>
    </source>
</evidence>
<evidence type="ECO:0000259" key="12">
    <source>
        <dbReference type="PROSITE" id="PS50893"/>
    </source>
</evidence>
<evidence type="ECO:0000256" key="8">
    <source>
        <dbReference type="ARBA" id="ARBA00023136"/>
    </source>
</evidence>
<evidence type="ECO:0000256" key="5">
    <source>
        <dbReference type="ARBA" id="ARBA00022741"/>
    </source>
</evidence>
<dbReference type="RefSeq" id="WP_114616383.1">
    <property type="nucleotide sequence ID" value="NZ_PPTO01000025.1"/>
</dbReference>
<comment type="caution">
    <text evidence="13">The sequence shown here is derived from an EMBL/GenBank/DDBJ whole genome shotgun (WGS) entry which is preliminary data.</text>
</comment>
<feature type="compositionally biased region" description="Basic and acidic residues" evidence="10">
    <location>
        <begin position="221"/>
        <end position="239"/>
    </location>
</feature>
<evidence type="ECO:0000256" key="1">
    <source>
        <dbReference type="ARBA" id="ARBA00004429"/>
    </source>
</evidence>
<keyword evidence="2" id="KW-0813">Transport</keyword>
<organism evidence="13 14">
    <name type="scientific">Slackia isoflavoniconvertens</name>
    <dbReference type="NCBI Taxonomy" id="572010"/>
    <lineage>
        <taxon>Bacteria</taxon>
        <taxon>Bacillati</taxon>
        <taxon>Actinomycetota</taxon>
        <taxon>Coriobacteriia</taxon>
        <taxon>Eggerthellales</taxon>
        <taxon>Eggerthellaceae</taxon>
        <taxon>Slackia</taxon>
    </lineage>
</organism>
<dbReference type="GO" id="GO:0005524">
    <property type="term" value="F:ATP binding"/>
    <property type="evidence" value="ECO:0007669"/>
    <property type="project" value="UniProtKB-KW"/>
</dbReference>
<dbReference type="PANTHER" id="PTHR42798">
    <property type="entry name" value="LIPOPROTEIN-RELEASING SYSTEM ATP-BINDING PROTEIN LOLD"/>
    <property type="match status" value="1"/>
</dbReference>
<protein>
    <submittedName>
        <fullName evidence="13">ABC transporter</fullName>
    </submittedName>
</protein>
<dbReference type="InterPro" id="IPR003593">
    <property type="entry name" value="AAA+_ATPase"/>
</dbReference>
<reference evidence="13 14" key="1">
    <citation type="journal article" date="2018" name="Elife">
        <title>Discovery and characterization of a prevalent human gut bacterial enzyme sufficient for the inactivation of a family of plant toxins.</title>
        <authorList>
            <person name="Koppel N."/>
            <person name="Bisanz J.E."/>
            <person name="Pandelia M.E."/>
            <person name="Turnbaugh P.J."/>
            <person name="Balskus E.P."/>
        </authorList>
    </citation>
    <scope>NUCLEOTIDE SEQUENCE [LARGE SCALE GENOMIC DNA]</scope>
    <source>
        <strain evidence="13 14">OB21 GAM31</strain>
    </source>
</reference>
<name>A0A369L5Y1_9ACTN</name>
<keyword evidence="8 11" id="KW-0472">Membrane</keyword>
<dbReference type="PROSITE" id="PS50893">
    <property type="entry name" value="ABC_TRANSPORTER_2"/>
    <property type="match status" value="1"/>
</dbReference>
<dbReference type="Pfam" id="PF00005">
    <property type="entry name" value="ABC_tran"/>
    <property type="match status" value="1"/>
</dbReference>
<dbReference type="Proteomes" id="UP000253975">
    <property type="component" value="Unassembled WGS sequence"/>
</dbReference>
<dbReference type="InterPro" id="IPR017871">
    <property type="entry name" value="ABC_transporter-like_CS"/>
</dbReference>
<dbReference type="PROSITE" id="PS00211">
    <property type="entry name" value="ABC_TRANSPORTER_1"/>
    <property type="match status" value="1"/>
</dbReference>
<dbReference type="Gene3D" id="3.40.50.300">
    <property type="entry name" value="P-loop containing nucleotide triphosphate hydrolases"/>
    <property type="match status" value="1"/>
</dbReference>
<dbReference type="GO" id="GO:0016887">
    <property type="term" value="F:ATP hydrolysis activity"/>
    <property type="evidence" value="ECO:0007669"/>
    <property type="project" value="InterPro"/>
</dbReference>
<evidence type="ECO:0000256" key="11">
    <source>
        <dbReference type="SAM" id="Phobius"/>
    </source>
</evidence>
<evidence type="ECO:0000256" key="9">
    <source>
        <dbReference type="ARBA" id="ARBA00038388"/>
    </source>
</evidence>
<dbReference type="EMBL" id="PPTO01000025">
    <property type="protein sequence ID" value="RDB54860.1"/>
    <property type="molecule type" value="Genomic_DNA"/>
</dbReference>
<accession>A0A369L5Y1</accession>
<evidence type="ECO:0000256" key="7">
    <source>
        <dbReference type="ARBA" id="ARBA00022989"/>
    </source>
</evidence>
<dbReference type="CDD" id="cd03255">
    <property type="entry name" value="ABC_MJ0796_LolCDE_FtsE"/>
    <property type="match status" value="1"/>
</dbReference>
<keyword evidence="7 11" id="KW-1133">Transmembrane helix</keyword>
<evidence type="ECO:0000256" key="10">
    <source>
        <dbReference type="SAM" id="MobiDB-lite"/>
    </source>
</evidence>
<dbReference type="InterPro" id="IPR003838">
    <property type="entry name" value="ABC3_permease_C"/>
</dbReference>
<dbReference type="PANTHER" id="PTHR42798:SF6">
    <property type="entry name" value="CELL DIVISION ATP-BINDING PROTEIN FTSE"/>
    <property type="match status" value="1"/>
</dbReference>
<feature type="transmembrane region" description="Helical" evidence="11">
    <location>
        <begin position="1069"/>
        <end position="1091"/>
    </location>
</feature>
<feature type="transmembrane region" description="Helical" evidence="11">
    <location>
        <begin position="975"/>
        <end position="1004"/>
    </location>
</feature>
<evidence type="ECO:0000256" key="2">
    <source>
        <dbReference type="ARBA" id="ARBA00022448"/>
    </source>
</evidence>
<proteinExistence type="inferred from homology"/>
<comment type="similarity">
    <text evidence="9">Belongs to the ABC transporter superfamily. Macrolide exporter (TC 3.A.1.122) family.</text>
</comment>
<keyword evidence="5" id="KW-0547">Nucleotide-binding</keyword>
<sequence length="1108" mass="120277">MLQLKDVCKSYTTADFTQVALDHVSLAFRDNEFVAILGPSGSGKTTMLNIIGGLDHYDSGDLLIDGISTKQYRDHDWDTYRNNRIGFVFQAYNLIPHQTILENVELALTLSGVSRAERRGRACAALKRVGLGEHVNKKPSQLSGGQMQRVAIARALVNEPEIILADEPTGALDSKTSVQIMDLLTEIAGDRLVIMVTHNPELAEQYATRIVNLADGVIKSDTRPFDPDASNEPRREAKAARQTSMSFFTALSLSFKNLLTKKGRTLMTAFAGSIGIIGIAAILSLANGVNQYIANVEENTLSEYPLQIQDQGFDMTSMMTMGMGGASDDSNTGTNSQTNDATASSNSGKPVHESKMITGMFSSIGSNDLASLKEYFDNGGTDIDSYVNSIEYGYSVTPQIFNSNTDDGIHQVNPDKSFASVGLGASSNGIMSSMMSTNIFYKLPANMSQVDNQYDVVAGHWPENYDEVVAVLTPNGNVSDFMLYSMGLRDHKELEEMVREFANEEEVQVPDNTLDLDYDDLMNVEFKLVNGADFYQHDSDYQVWKDKSGDADYMKSLVDHGETLKVCGVVKPKEGEKITSLSTGLYYSNDLINHLIDEASDKQIVKDQQADPATNVITGKSFAEEEDEAKDGNGFDMSSLFTIDGEKLQSAFTFDESALAAGLSNADLSSSMNLSGANIDLSNMPAFDASGVQIDPSKIDMSQLNLDFSNIKLNLDGAQPNIKTDVLTQGVMNIMGAYPSWLQEQIKGDHPEYATDQKAAVEAYLADPITKAAMEKAIADSIDFSGVNEQIQQQLQEQLSQQLQAQLLPALSAAISQQLQAQLSVAMQSYMQTAMTQVMTQYGTAIQNQVSSAMTTYMSTLSANMSKAMGINESAFADAFQMNMNEQELSELMASLMSTEQSSYDNNMKKFGWADYAKPASIDIYPKDFESKQSVIDILDGYNDKMNAAGDEDKVVNYTDIVGALMSSVTTIVNMISYVLVAFVAISLVVSSIMIGIITYISVLERKKEIGILRSIGASKGDISRVFNAETIIVGFAAGVIGIGLTALACIPANAIVYSLFDVENVAILPWQAAIALVGISVLLTFLAGLIPSSAAAKKDPVEALRSE</sequence>
<feature type="region of interest" description="Disordered" evidence="10">
    <location>
        <begin position="321"/>
        <end position="352"/>
    </location>
</feature>
<feature type="domain" description="ABC transporter" evidence="12">
    <location>
        <begin position="2"/>
        <end position="240"/>
    </location>
</feature>
<dbReference type="GO" id="GO:0098796">
    <property type="term" value="C:membrane protein complex"/>
    <property type="evidence" value="ECO:0007669"/>
    <property type="project" value="UniProtKB-ARBA"/>
</dbReference>